<organism evidence="1 2">
    <name type="scientific">Melastoma candidum</name>
    <dbReference type="NCBI Taxonomy" id="119954"/>
    <lineage>
        <taxon>Eukaryota</taxon>
        <taxon>Viridiplantae</taxon>
        <taxon>Streptophyta</taxon>
        <taxon>Embryophyta</taxon>
        <taxon>Tracheophyta</taxon>
        <taxon>Spermatophyta</taxon>
        <taxon>Magnoliopsida</taxon>
        <taxon>eudicotyledons</taxon>
        <taxon>Gunneridae</taxon>
        <taxon>Pentapetalae</taxon>
        <taxon>rosids</taxon>
        <taxon>malvids</taxon>
        <taxon>Myrtales</taxon>
        <taxon>Melastomataceae</taxon>
        <taxon>Melastomatoideae</taxon>
        <taxon>Melastomateae</taxon>
        <taxon>Melastoma</taxon>
    </lineage>
</organism>
<reference evidence="2" key="1">
    <citation type="journal article" date="2023" name="Front. Plant Sci.">
        <title>Chromosomal-level genome assembly of Melastoma candidum provides insights into trichome evolution.</title>
        <authorList>
            <person name="Zhong Y."/>
            <person name="Wu W."/>
            <person name="Sun C."/>
            <person name="Zou P."/>
            <person name="Liu Y."/>
            <person name="Dai S."/>
            <person name="Zhou R."/>
        </authorList>
    </citation>
    <scope>NUCLEOTIDE SEQUENCE [LARGE SCALE GENOMIC DNA]</scope>
</reference>
<dbReference type="EMBL" id="CM042890">
    <property type="protein sequence ID" value="KAI4312000.1"/>
    <property type="molecule type" value="Genomic_DNA"/>
</dbReference>
<proteinExistence type="predicted"/>
<comment type="caution">
    <text evidence="1">The sequence shown here is derived from an EMBL/GenBank/DDBJ whole genome shotgun (WGS) entry which is preliminary data.</text>
</comment>
<evidence type="ECO:0000313" key="2">
    <source>
        <dbReference type="Proteomes" id="UP001057402"/>
    </source>
</evidence>
<keyword evidence="2" id="KW-1185">Reference proteome</keyword>
<accession>A0ACB9LKX3</accession>
<protein>
    <submittedName>
        <fullName evidence="1">Uncharacterized protein</fullName>
    </submittedName>
</protein>
<dbReference type="Proteomes" id="UP001057402">
    <property type="component" value="Chromosome 11"/>
</dbReference>
<name>A0ACB9LKX3_9MYRT</name>
<sequence length="811" mass="93825">MAGRGRRRTPIPSPNPNPNADDDVTTEKVILRQEEEQSPEPRRGDRRGAQATKRKANATAGGDGVKRPVKICSEVGRVLMEDAARRKTANNAEWHRKLCRMCHQCMRSDKERIVRCSKCLKRRYCVPCIESWYPNMKEDDFAEACSFCRGFCNCKGCLREGTPAEKLKTYHPEKERIEHANYLVHMLYPFLKQFHAEQTAEIQAETDFQDAAVVEETIKRAEFSIDERMYCDNCKNSITDIHRSCDKCSYDLCLACCRDIRRGQLRNCEEVVIDEHPPLDQNYYHGDVKKIGVVESTTVEEKPKFLWKLKEDGKIPCPPTHMGGCNNGFLQLRCLFKNGLLSKLVEKGQDMAEQYQITNTVDDPQNCPCHCPEGSVGIHSDNNLRKAACRFHSSDNYLYNPKAPEIQPRDLLHFQYHWRKGEPVIVSSALDSGTGLSWEPLVMWRAVRQISHRKHGYNMEVAAIDCLDLCEGDINIHQFFTGYTEGRWDWRLWPQLLKLKDWPPSHLFEERLPRHWAEFICCLPFKEYTHPRSGLLNLAAKLPEKCLKPDLGPKTYIAYGFPEELGRGDSVTKLHCDMSDAVNILTHTADVAYKESDLKKIDELKQKHREQDLIEGVVLDGNQCTEPDQEKAGKEREKQEELDEISGHLATSENMLEAVEGGAVWDIFRREDVPKLQEYLKKHFREFRHIFCYPLSQVEHPVHDQTFYLSQEHKRMLKKEYGIEPWTFIQKLGDAVFIPAGCPHQVRNKKSCIKVAMDFVSAENVGECIRLAEEFRKLPNNHRAKEDKLEVRKMMIYAMAEAIKYLEVFRK</sequence>
<gene>
    <name evidence="1" type="ORF">MLD38_036859</name>
</gene>
<evidence type="ECO:0000313" key="1">
    <source>
        <dbReference type="EMBL" id="KAI4312000.1"/>
    </source>
</evidence>